<dbReference type="EMBL" id="CP002838">
    <property type="protein sequence ID" value="AEM39241.1"/>
    <property type="molecule type" value="Genomic_DNA"/>
</dbReference>
<comment type="function">
    <text evidence="7">Catalyzes cyclization of the linear tetrapyrrole, hydroxymethylbilane, to the macrocyclic uroporphyrinogen III.</text>
</comment>
<dbReference type="STRING" id="694429.Pyrfu_1383"/>
<evidence type="ECO:0000313" key="9">
    <source>
        <dbReference type="EMBL" id="AEM39241.1"/>
    </source>
</evidence>
<evidence type="ECO:0000256" key="7">
    <source>
        <dbReference type="RuleBase" id="RU366031"/>
    </source>
</evidence>
<protein>
    <recommendedName>
        <fullName evidence="3 7">Uroporphyrinogen-III synthase</fullName>
        <ecNumber evidence="3 7">4.2.1.75</ecNumber>
    </recommendedName>
</protein>
<dbReference type="RefSeq" id="WP_014026918.1">
    <property type="nucleotide sequence ID" value="NC_015931.1"/>
</dbReference>
<keyword evidence="10" id="KW-1185">Reference proteome</keyword>
<evidence type="ECO:0000256" key="1">
    <source>
        <dbReference type="ARBA" id="ARBA00004772"/>
    </source>
</evidence>
<dbReference type="GO" id="GO:0006780">
    <property type="term" value="P:uroporphyrinogen III biosynthetic process"/>
    <property type="evidence" value="ECO:0007669"/>
    <property type="project" value="UniProtKB-UniRule"/>
</dbReference>
<evidence type="ECO:0000256" key="3">
    <source>
        <dbReference type="ARBA" id="ARBA00013109"/>
    </source>
</evidence>
<dbReference type="GO" id="GO:0004852">
    <property type="term" value="F:uroporphyrinogen-III synthase activity"/>
    <property type="evidence" value="ECO:0007669"/>
    <property type="project" value="UniProtKB-UniRule"/>
</dbReference>
<evidence type="ECO:0000313" key="10">
    <source>
        <dbReference type="Proteomes" id="UP000001037"/>
    </source>
</evidence>
<keyword evidence="5 7" id="KW-0627">Porphyrin biosynthesis</keyword>
<reference evidence="9 10" key="1">
    <citation type="journal article" date="2011" name="Stand. Genomic Sci.">
        <title>Complete genome sequence of the hyperthermophilic chemolithoautotroph Pyrolobus fumarii type strain (1A).</title>
        <authorList>
            <person name="Anderson I."/>
            <person name="Goker M."/>
            <person name="Nolan M."/>
            <person name="Lucas S."/>
            <person name="Hammon N."/>
            <person name="Deshpande S."/>
            <person name="Cheng J.F."/>
            <person name="Tapia R."/>
            <person name="Han C."/>
            <person name="Goodwin L."/>
            <person name="Pitluck S."/>
            <person name="Huntemann M."/>
            <person name="Liolios K."/>
            <person name="Ivanova N."/>
            <person name="Pagani I."/>
            <person name="Mavromatis K."/>
            <person name="Ovchinikova G."/>
            <person name="Pati A."/>
            <person name="Chen A."/>
            <person name="Palaniappan K."/>
            <person name="Land M."/>
            <person name="Hauser L."/>
            <person name="Brambilla E.M."/>
            <person name="Huber H."/>
            <person name="Yasawong M."/>
            <person name="Rohde M."/>
            <person name="Spring S."/>
            <person name="Abt B."/>
            <person name="Sikorski J."/>
            <person name="Wirth R."/>
            <person name="Detter J.C."/>
            <person name="Woyke T."/>
            <person name="Bristow J."/>
            <person name="Eisen J.A."/>
            <person name="Markowitz V."/>
            <person name="Hugenholtz P."/>
            <person name="Kyrpides N.C."/>
            <person name="Klenk H.P."/>
            <person name="Lapidus A."/>
        </authorList>
    </citation>
    <scope>NUCLEOTIDE SEQUENCE [LARGE SCALE GENOMIC DNA]</scope>
    <source>
        <strain evidence="10">DSM 11204 / 1A</strain>
    </source>
</reference>
<dbReference type="KEGG" id="pfm:Pyrfu_1383"/>
<comment type="catalytic activity">
    <reaction evidence="6 7">
        <text>hydroxymethylbilane = uroporphyrinogen III + H2O</text>
        <dbReference type="Rhea" id="RHEA:18965"/>
        <dbReference type="ChEBI" id="CHEBI:15377"/>
        <dbReference type="ChEBI" id="CHEBI:57308"/>
        <dbReference type="ChEBI" id="CHEBI:57845"/>
        <dbReference type="EC" id="4.2.1.75"/>
    </reaction>
</comment>
<dbReference type="AlphaFoldDB" id="G0EGU3"/>
<evidence type="ECO:0000256" key="6">
    <source>
        <dbReference type="ARBA" id="ARBA00048617"/>
    </source>
</evidence>
<dbReference type="OrthoDB" id="15395at2157"/>
<dbReference type="InterPro" id="IPR039793">
    <property type="entry name" value="UROS/Hem4"/>
</dbReference>
<feature type="domain" description="Tetrapyrrole biosynthesis uroporphyrinogen III synthase" evidence="8">
    <location>
        <begin position="29"/>
        <end position="231"/>
    </location>
</feature>
<sequence length="240" mass="26788">MNCKVHVLLLRPADEPPPKRFDERLVISHIPLLDWEVIEDSVEKLKELLKDVEWLVYTSFRGVRATSKLAGLIREHVAKGKLRLAAVGPRTAEEVKSVIGVEPDLVPREYRGAVLAEELLDAGAHRVLFARSEKGLPEPVEVLRQHGVIVYDVPVYRMVVLERMVEAAVRAAPLYDYVVFTSPSIVEAFTSKWRGDTLRAVAIGPTTAARLRKAGIEPLLVPREYTLEALLREILSASCG</sequence>
<dbReference type="Pfam" id="PF02602">
    <property type="entry name" value="HEM4"/>
    <property type="match status" value="1"/>
</dbReference>
<dbReference type="InParanoid" id="G0EGU3"/>
<gene>
    <name evidence="9" type="ordered locus">Pyrfu_1383</name>
</gene>
<organism evidence="9 10">
    <name type="scientific">Pyrolobus fumarii (strain DSM 11204 / 1A)</name>
    <dbReference type="NCBI Taxonomy" id="694429"/>
    <lineage>
        <taxon>Archaea</taxon>
        <taxon>Thermoproteota</taxon>
        <taxon>Thermoprotei</taxon>
        <taxon>Desulfurococcales</taxon>
        <taxon>Pyrodictiaceae</taxon>
        <taxon>Pyrolobus</taxon>
    </lineage>
</organism>
<dbReference type="CDD" id="cd06578">
    <property type="entry name" value="HemD"/>
    <property type="match status" value="1"/>
</dbReference>
<name>G0EGU3_PYRF1</name>
<dbReference type="PANTHER" id="PTHR38042">
    <property type="entry name" value="UROPORPHYRINOGEN-III SYNTHASE, CHLOROPLASTIC"/>
    <property type="match status" value="1"/>
</dbReference>
<evidence type="ECO:0000256" key="4">
    <source>
        <dbReference type="ARBA" id="ARBA00023239"/>
    </source>
</evidence>
<dbReference type="UniPathway" id="UPA00251">
    <property type="reaction ID" value="UER00320"/>
</dbReference>
<evidence type="ECO:0000259" key="8">
    <source>
        <dbReference type="Pfam" id="PF02602"/>
    </source>
</evidence>
<dbReference type="Gene3D" id="3.40.50.10090">
    <property type="match status" value="2"/>
</dbReference>
<dbReference type="SUPFAM" id="SSF69618">
    <property type="entry name" value="HemD-like"/>
    <property type="match status" value="1"/>
</dbReference>
<dbReference type="GeneID" id="11138568"/>
<dbReference type="EC" id="4.2.1.75" evidence="3 7"/>
<keyword evidence="4 7" id="KW-0456">Lyase</keyword>
<dbReference type="eggNOG" id="arCOG02048">
    <property type="taxonomic scope" value="Archaea"/>
</dbReference>
<evidence type="ECO:0000256" key="5">
    <source>
        <dbReference type="ARBA" id="ARBA00023244"/>
    </source>
</evidence>
<comment type="pathway">
    <text evidence="1 7">Porphyrin-containing compound metabolism; protoporphyrin-IX biosynthesis; coproporphyrinogen-III from 5-aminolevulinate: step 3/4.</text>
</comment>
<accession>G0EGU3</accession>
<evidence type="ECO:0000256" key="2">
    <source>
        <dbReference type="ARBA" id="ARBA00008133"/>
    </source>
</evidence>
<dbReference type="InterPro" id="IPR036108">
    <property type="entry name" value="4pyrrol_syn_uPrphyn_synt_sf"/>
</dbReference>
<dbReference type="HOGENOM" id="CLU_011276_9_5_2"/>
<dbReference type="Proteomes" id="UP000001037">
    <property type="component" value="Chromosome"/>
</dbReference>
<dbReference type="PANTHER" id="PTHR38042:SF1">
    <property type="entry name" value="UROPORPHYRINOGEN-III SYNTHASE, CHLOROPLASTIC"/>
    <property type="match status" value="1"/>
</dbReference>
<dbReference type="GO" id="GO:0006782">
    <property type="term" value="P:protoporphyrinogen IX biosynthetic process"/>
    <property type="evidence" value="ECO:0007669"/>
    <property type="project" value="UniProtKB-UniRule"/>
</dbReference>
<comment type="similarity">
    <text evidence="2 7">Belongs to the uroporphyrinogen-III synthase family.</text>
</comment>
<dbReference type="InterPro" id="IPR003754">
    <property type="entry name" value="4pyrrol_synth_uPrphyn_synth"/>
</dbReference>
<proteinExistence type="inferred from homology"/>